<keyword evidence="1" id="KW-1133">Transmembrane helix</keyword>
<protein>
    <submittedName>
        <fullName evidence="2">Uncharacterized protein</fullName>
    </submittedName>
</protein>
<evidence type="ECO:0000313" key="3">
    <source>
        <dbReference type="Proteomes" id="UP000554482"/>
    </source>
</evidence>
<keyword evidence="1" id="KW-0812">Transmembrane</keyword>
<dbReference type="AlphaFoldDB" id="A0A7J6XC16"/>
<proteinExistence type="predicted"/>
<organism evidence="2 3">
    <name type="scientific">Thalictrum thalictroides</name>
    <name type="common">Rue-anemone</name>
    <name type="synonym">Anemone thalictroides</name>
    <dbReference type="NCBI Taxonomy" id="46969"/>
    <lineage>
        <taxon>Eukaryota</taxon>
        <taxon>Viridiplantae</taxon>
        <taxon>Streptophyta</taxon>
        <taxon>Embryophyta</taxon>
        <taxon>Tracheophyta</taxon>
        <taxon>Spermatophyta</taxon>
        <taxon>Magnoliopsida</taxon>
        <taxon>Ranunculales</taxon>
        <taxon>Ranunculaceae</taxon>
        <taxon>Thalictroideae</taxon>
        <taxon>Thalictrum</taxon>
    </lineage>
</organism>
<evidence type="ECO:0000313" key="2">
    <source>
        <dbReference type="EMBL" id="KAF5206448.1"/>
    </source>
</evidence>
<evidence type="ECO:0000256" key="1">
    <source>
        <dbReference type="SAM" id="Phobius"/>
    </source>
</evidence>
<keyword evidence="1" id="KW-0472">Membrane</keyword>
<sequence>MWGKRGSHTLTHTPISLSKYSLLVLLQLYYLQMACFVTHGCAICRYLLPVDNRPGLNWLFCLWSTSSFAGLSLNLVEDYQTACKLKRLIGLVSHFATVFDVSM</sequence>
<comment type="caution">
    <text evidence="2">The sequence shown here is derived from an EMBL/GenBank/DDBJ whole genome shotgun (WGS) entry which is preliminary data.</text>
</comment>
<keyword evidence="3" id="KW-1185">Reference proteome</keyword>
<feature type="transmembrane region" description="Helical" evidence="1">
    <location>
        <begin position="20"/>
        <end position="48"/>
    </location>
</feature>
<dbReference type="Proteomes" id="UP000554482">
    <property type="component" value="Unassembled WGS sequence"/>
</dbReference>
<reference evidence="2 3" key="1">
    <citation type="submission" date="2020-06" db="EMBL/GenBank/DDBJ databases">
        <title>Transcriptomic and genomic resources for Thalictrum thalictroides and T. hernandezii: Facilitating candidate gene discovery in an emerging model plant lineage.</title>
        <authorList>
            <person name="Arias T."/>
            <person name="Riano-Pachon D.M."/>
            <person name="Di Stilio V.S."/>
        </authorList>
    </citation>
    <scope>NUCLEOTIDE SEQUENCE [LARGE SCALE GENOMIC DNA]</scope>
    <source>
        <strain evidence="3">cv. WT478/WT964</strain>
        <tissue evidence="2">Leaves</tissue>
    </source>
</reference>
<name>A0A7J6XC16_THATH</name>
<dbReference type="EMBL" id="JABWDY010002713">
    <property type="protein sequence ID" value="KAF5206448.1"/>
    <property type="molecule type" value="Genomic_DNA"/>
</dbReference>
<gene>
    <name evidence="2" type="ORF">FRX31_003969</name>
</gene>
<accession>A0A7J6XC16</accession>
<feature type="transmembrane region" description="Helical" evidence="1">
    <location>
        <begin position="54"/>
        <end position="76"/>
    </location>
</feature>